<sequence>MAEFGVDSNTKPHQNQGHTEEMASSAVSTAEESTRPFKKIYAFGDSFTDTGNTKNAEGPSGFGHVSNSPYGTTFFNHSTNRYSDGRLVIDFVTESLSLPYLPPYRHIKRYNDTFGVNFAVGGSTAINHEFFVRNNLSLDITPQSIQTQILWFNRYLERQGSCQGFDSNCRDFDDTLFWFGEIGVNDYAYTLGSTVSRDTIKKLAISSISGALQALLEKGAKYLVVQGAPLAGCLPLTMYLAPEDDRDGIGCVKSANDQSNNHNLMLQDKLQELRNKYPNAVIVYADYLNAYRTVMKNPSKYGFKEVFRVCCGSGEAPYNFNVFATCGTPNATVCSSPSQYINWDGVHLTEAMYKVVSNMFLQGNFTQPPFDFLLENKERNG</sequence>
<evidence type="ECO:0000313" key="2">
    <source>
        <dbReference type="Proteomes" id="UP001177021"/>
    </source>
</evidence>
<dbReference type="Proteomes" id="UP001177021">
    <property type="component" value="Unassembled WGS sequence"/>
</dbReference>
<organism evidence="1 2">
    <name type="scientific">Trifolium pratense</name>
    <name type="common">Red clover</name>
    <dbReference type="NCBI Taxonomy" id="57577"/>
    <lineage>
        <taxon>Eukaryota</taxon>
        <taxon>Viridiplantae</taxon>
        <taxon>Streptophyta</taxon>
        <taxon>Embryophyta</taxon>
        <taxon>Tracheophyta</taxon>
        <taxon>Spermatophyta</taxon>
        <taxon>Magnoliopsida</taxon>
        <taxon>eudicotyledons</taxon>
        <taxon>Gunneridae</taxon>
        <taxon>Pentapetalae</taxon>
        <taxon>rosids</taxon>
        <taxon>fabids</taxon>
        <taxon>Fabales</taxon>
        <taxon>Fabaceae</taxon>
        <taxon>Papilionoideae</taxon>
        <taxon>50 kb inversion clade</taxon>
        <taxon>NPAAA clade</taxon>
        <taxon>Hologalegina</taxon>
        <taxon>IRL clade</taxon>
        <taxon>Trifolieae</taxon>
        <taxon>Trifolium</taxon>
    </lineage>
</organism>
<dbReference type="EMBL" id="CASHSV030000409">
    <property type="protein sequence ID" value="CAJ2664250.1"/>
    <property type="molecule type" value="Genomic_DNA"/>
</dbReference>
<reference evidence="1" key="1">
    <citation type="submission" date="2023-10" db="EMBL/GenBank/DDBJ databases">
        <authorList>
            <person name="Rodriguez Cubillos JULIANA M."/>
            <person name="De Vega J."/>
        </authorList>
    </citation>
    <scope>NUCLEOTIDE SEQUENCE</scope>
</reference>
<comment type="caution">
    <text evidence="1">The sequence shown here is derived from an EMBL/GenBank/DDBJ whole genome shotgun (WGS) entry which is preliminary data.</text>
</comment>
<evidence type="ECO:0000313" key="1">
    <source>
        <dbReference type="EMBL" id="CAJ2664250.1"/>
    </source>
</evidence>
<accession>A0ACB0L608</accession>
<protein>
    <submittedName>
        <fullName evidence="1">Uncharacterized protein</fullName>
    </submittedName>
</protein>
<name>A0ACB0L608_TRIPR</name>
<proteinExistence type="predicted"/>
<gene>
    <name evidence="1" type="ORF">MILVUS5_LOCUS29509</name>
</gene>
<keyword evidence="2" id="KW-1185">Reference proteome</keyword>